<dbReference type="GO" id="GO:0008270">
    <property type="term" value="F:zinc ion binding"/>
    <property type="evidence" value="ECO:0007669"/>
    <property type="project" value="InterPro"/>
</dbReference>
<dbReference type="GO" id="GO:0000981">
    <property type="term" value="F:DNA-binding transcription factor activity, RNA polymerase II-specific"/>
    <property type="evidence" value="ECO:0007669"/>
    <property type="project" value="InterPro"/>
</dbReference>
<dbReference type="GO" id="GO:0006351">
    <property type="term" value="P:DNA-templated transcription"/>
    <property type="evidence" value="ECO:0007669"/>
    <property type="project" value="InterPro"/>
</dbReference>
<proteinExistence type="predicted"/>
<protein>
    <recommendedName>
        <fullName evidence="4">Zn(2)-C6 fungal-type domain-containing protein</fullName>
    </recommendedName>
</protein>
<evidence type="ECO:0000313" key="6">
    <source>
        <dbReference type="Proteomes" id="UP000777438"/>
    </source>
</evidence>
<sequence>MDSLQHDTKPPHHHRVARDRPRRRLQTACFQCRTQKIRCIRLKDQSRCVNCNMGEKPCTLMSNSGSFRPPFQARAPHTPASQAQAPISPAPVSQSPPGPAKAWGIEPASNTALEELVQSPRGLTDDHFNQLILEALSPSGASSSSSTVTDRTDNRDLLPHVASMHPKDIKFLNYQGCFTIPDQQALEPFFKQYFLHIHPLFPMVDEIHFWELQRSKSTVDLILSGQLSLLLLYGILYTSASYVPTSLIQGLGFNSIHQAKSVFHTRAKLLYESRFERSPIAISQAALLLSHCYLTQPPQSLNNMAPMWLAIAIQNAKQAGAPEYNSISLTAQPNTLENNRHRQTLKRLWWTCIIRDRIMPLAARQCIRITRSLFDFESNPPLNASDFAEEIERSPSYNQNAKLELVTILEKLVELCIILTDVLSVDYTPGKDDVHTAIQQAEQASRIRDCRAAMQAWYQSFICLGLHDRAKPVSPGELNGSSDGLVVLFANVVAMYYHSANVALCHQEMLIFGPCSPSVGLDSTPTEDAHNRQQVQIATSEMVQCLTNLTRLRLAHLLPLSVVGVLMLPLALQIVDLKLLSSSNSHRSEPDPQGALLKQRQTRFIGVIEAIQMCRPRFPAVDWVLTCIRISVESFYRLLFSNASSWNMKGLLLPSSKSWTDILRQQPNFYLSLATLMDFSLSNGRLPAASDLPTRLKTMECPKQIGSNTFHYGILPESFSLGDVDILTRVQVHYNNLYNRPDEPVTLEESRSQTPRVVEMEDSPDEDNDGDYTMDTNVEETGPALVAQQETIVPQTEAQQRDMEAEHEAYLFGKWIDEVAIF</sequence>
<feature type="compositionally biased region" description="Basic and acidic residues" evidence="3">
    <location>
        <begin position="1"/>
        <end position="10"/>
    </location>
</feature>
<feature type="compositionally biased region" description="Basic residues" evidence="3">
    <location>
        <begin position="11"/>
        <end position="22"/>
    </location>
</feature>
<feature type="region of interest" description="Disordered" evidence="3">
    <location>
        <begin position="1"/>
        <end position="22"/>
    </location>
</feature>
<dbReference type="Proteomes" id="UP000777438">
    <property type="component" value="Unassembled WGS sequence"/>
</dbReference>
<dbReference type="GO" id="GO:0003677">
    <property type="term" value="F:DNA binding"/>
    <property type="evidence" value="ECO:0007669"/>
    <property type="project" value="InterPro"/>
</dbReference>
<dbReference type="CDD" id="cd00067">
    <property type="entry name" value="GAL4"/>
    <property type="match status" value="1"/>
</dbReference>
<dbReference type="PANTHER" id="PTHR47425:SF2">
    <property type="entry name" value="FARB-RELATED"/>
    <property type="match status" value="1"/>
</dbReference>
<dbReference type="InterPro" id="IPR036864">
    <property type="entry name" value="Zn2-C6_fun-type_DNA-bd_sf"/>
</dbReference>
<feature type="compositionally biased region" description="Low complexity" evidence="3">
    <location>
        <begin position="79"/>
        <end position="93"/>
    </location>
</feature>
<organism evidence="5 6">
    <name type="scientific">Thelonectria olida</name>
    <dbReference type="NCBI Taxonomy" id="1576542"/>
    <lineage>
        <taxon>Eukaryota</taxon>
        <taxon>Fungi</taxon>
        <taxon>Dikarya</taxon>
        <taxon>Ascomycota</taxon>
        <taxon>Pezizomycotina</taxon>
        <taxon>Sordariomycetes</taxon>
        <taxon>Hypocreomycetidae</taxon>
        <taxon>Hypocreales</taxon>
        <taxon>Nectriaceae</taxon>
        <taxon>Thelonectria</taxon>
    </lineage>
</organism>
<dbReference type="InterPro" id="IPR052761">
    <property type="entry name" value="Fungal_Detox/Toxin_TFs"/>
</dbReference>
<evidence type="ECO:0000313" key="5">
    <source>
        <dbReference type="EMBL" id="KAH6880438.1"/>
    </source>
</evidence>
<keyword evidence="6" id="KW-1185">Reference proteome</keyword>
<feature type="region of interest" description="Disordered" evidence="3">
    <location>
        <begin position="742"/>
        <end position="772"/>
    </location>
</feature>
<evidence type="ECO:0000259" key="4">
    <source>
        <dbReference type="PROSITE" id="PS00463"/>
    </source>
</evidence>
<evidence type="ECO:0000256" key="1">
    <source>
        <dbReference type="ARBA" id="ARBA00022723"/>
    </source>
</evidence>
<dbReference type="OrthoDB" id="4161332at2759"/>
<feature type="region of interest" description="Disordered" evidence="3">
    <location>
        <begin position="69"/>
        <end position="105"/>
    </location>
</feature>
<feature type="domain" description="Zn(2)-C6 fungal-type" evidence="4">
    <location>
        <begin position="28"/>
        <end position="58"/>
    </location>
</feature>
<dbReference type="Pfam" id="PF04082">
    <property type="entry name" value="Fungal_trans"/>
    <property type="match status" value="1"/>
</dbReference>
<accession>A0A9P8VY36</accession>
<dbReference type="PANTHER" id="PTHR47425">
    <property type="entry name" value="FARB-RELATED"/>
    <property type="match status" value="1"/>
</dbReference>
<keyword evidence="1" id="KW-0479">Metal-binding</keyword>
<dbReference type="EMBL" id="JAGPYM010000026">
    <property type="protein sequence ID" value="KAH6880438.1"/>
    <property type="molecule type" value="Genomic_DNA"/>
</dbReference>
<feature type="compositionally biased region" description="Acidic residues" evidence="3">
    <location>
        <begin position="760"/>
        <end position="772"/>
    </location>
</feature>
<gene>
    <name evidence="5" type="ORF">B0T10DRAFT_495414</name>
</gene>
<evidence type="ECO:0000256" key="3">
    <source>
        <dbReference type="SAM" id="MobiDB-lite"/>
    </source>
</evidence>
<dbReference type="AlphaFoldDB" id="A0A9P8VY36"/>
<evidence type="ECO:0000256" key="2">
    <source>
        <dbReference type="ARBA" id="ARBA00023242"/>
    </source>
</evidence>
<dbReference type="CDD" id="cd12148">
    <property type="entry name" value="fungal_TF_MHR"/>
    <property type="match status" value="1"/>
</dbReference>
<dbReference type="Gene3D" id="4.10.240.10">
    <property type="entry name" value="Zn(2)-C6 fungal-type DNA-binding domain"/>
    <property type="match status" value="1"/>
</dbReference>
<feature type="compositionally biased region" description="Basic and acidic residues" evidence="3">
    <location>
        <begin position="742"/>
        <end position="751"/>
    </location>
</feature>
<dbReference type="SUPFAM" id="SSF57701">
    <property type="entry name" value="Zn2/Cys6 DNA-binding domain"/>
    <property type="match status" value="1"/>
</dbReference>
<dbReference type="PROSITE" id="PS00463">
    <property type="entry name" value="ZN2_CY6_FUNGAL_1"/>
    <property type="match status" value="1"/>
</dbReference>
<comment type="caution">
    <text evidence="5">The sequence shown here is derived from an EMBL/GenBank/DDBJ whole genome shotgun (WGS) entry which is preliminary data.</text>
</comment>
<reference evidence="5 6" key="1">
    <citation type="journal article" date="2021" name="Nat. Commun.">
        <title>Genetic determinants of endophytism in the Arabidopsis root mycobiome.</title>
        <authorList>
            <person name="Mesny F."/>
            <person name="Miyauchi S."/>
            <person name="Thiergart T."/>
            <person name="Pickel B."/>
            <person name="Atanasova L."/>
            <person name="Karlsson M."/>
            <person name="Huettel B."/>
            <person name="Barry K.W."/>
            <person name="Haridas S."/>
            <person name="Chen C."/>
            <person name="Bauer D."/>
            <person name="Andreopoulos W."/>
            <person name="Pangilinan J."/>
            <person name="LaButti K."/>
            <person name="Riley R."/>
            <person name="Lipzen A."/>
            <person name="Clum A."/>
            <person name="Drula E."/>
            <person name="Henrissat B."/>
            <person name="Kohler A."/>
            <person name="Grigoriev I.V."/>
            <person name="Martin F.M."/>
            <person name="Hacquard S."/>
        </authorList>
    </citation>
    <scope>NUCLEOTIDE SEQUENCE [LARGE SCALE GENOMIC DNA]</scope>
    <source>
        <strain evidence="5 6">MPI-CAGE-CH-0241</strain>
    </source>
</reference>
<name>A0A9P8VY36_9HYPO</name>
<dbReference type="InterPro" id="IPR001138">
    <property type="entry name" value="Zn2Cys6_DnaBD"/>
</dbReference>
<dbReference type="InterPro" id="IPR007219">
    <property type="entry name" value="XnlR_reg_dom"/>
</dbReference>
<keyword evidence="2" id="KW-0539">Nucleus</keyword>